<dbReference type="GO" id="GO:0030234">
    <property type="term" value="F:enzyme regulator activity"/>
    <property type="evidence" value="ECO:0007669"/>
    <property type="project" value="TreeGrafter"/>
</dbReference>
<keyword evidence="4" id="KW-0317">Glutathione biosynthesis</keyword>
<evidence type="ECO:0000313" key="11">
    <source>
        <dbReference type="Proteomes" id="UP000613177"/>
    </source>
</evidence>
<sequence length="276" mass="31424">MPSQDYPKQVSVPEFKQLVLYTGNVMRNSITSGKHWNTKSNAELVQAISDTLDTSLYGSDKPSFRYFTESELLEVPDLRLSSRIQPEDRNDVEVTAKLFYLDRCNEYQVSHIDKAIHHLQQLLNVNSIDTFIVSFDTEESPAHIDKAWKDLEVYHENGVIRKLGVSDFDLVTLTEFLNKKDLKVKPSIDQVHVDKCCSLPKDLIELGKKHGVEMTFNGDTTEILTTEALSSLLNKHGLVTDKTNVKPRWVLKYNVFFNCRSVVADKGYIVVGDVLN</sequence>
<comment type="caution">
    <text evidence="10">The sequence shown here is derived from an EMBL/GenBank/DDBJ whole genome shotgun (WGS) entry which is preliminary data.</text>
</comment>
<dbReference type="GO" id="GO:0035226">
    <property type="term" value="F:glutamate-cysteine ligase catalytic subunit binding"/>
    <property type="evidence" value="ECO:0007669"/>
    <property type="project" value="InterPro"/>
</dbReference>
<feature type="domain" description="NADP-dependent oxidoreductase" evidence="9">
    <location>
        <begin position="86"/>
        <end position="214"/>
    </location>
</feature>
<dbReference type="Proteomes" id="UP000613177">
    <property type="component" value="Unassembled WGS sequence"/>
</dbReference>
<keyword evidence="11" id="KW-1185">Reference proteome</keyword>
<evidence type="ECO:0000313" key="10">
    <source>
        <dbReference type="EMBL" id="KAG2230260.1"/>
    </source>
</evidence>
<dbReference type="SUPFAM" id="SSF51430">
    <property type="entry name" value="NAD(P)-linked oxidoreductase"/>
    <property type="match status" value="1"/>
</dbReference>
<evidence type="ECO:0000256" key="7">
    <source>
        <dbReference type="ARBA" id="ARBA00031732"/>
    </source>
</evidence>
<evidence type="ECO:0000256" key="2">
    <source>
        <dbReference type="ARBA" id="ARBA00008612"/>
    </source>
</evidence>
<name>A0A8H7SI91_9FUNG</name>
<dbReference type="Pfam" id="PF00248">
    <property type="entry name" value="Aldo_ket_red"/>
    <property type="match status" value="1"/>
</dbReference>
<evidence type="ECO:0000256" key="6">
    <source>
        <dbReference type="ARBA" id="ARBA00031154"/>
    </source>
</evidence>
<comment type="similarity">
    <text evidence="2">Belongs to the aldo/keto reductase family. Glutamate--cysteine ligase light chain subfamily.</text>
</comment>
<dbReference type="EMBL" id="JAEPRE010000213">
    <property type="protein sequence ID" value="KAG2230260.1"/>
    <property type="molecule type" value="Genomic_DNA"/>
</dbReference>
<dbReference type="PANTHER" id="PTHR13295">
    <property type="entry name" value="GLUTAMATE CYSTEINE LIGASE REGULATORY SUBUNIT"/>
    <property type="match status" value="1"/>
</dbReference>
<proteinExistence type="inferred from homology"/>
<evidence type="ECO:0000256" key="5">
    <source>
        <dbReference type="ARBA" id="ARBA00030406"/>
    </source>
</evidence>
<dbReference type="UniPathway" id="UPA00142">
    <property type="reaction ID" value="UER00209"/>
</dbReference>
<dbReference type="OrthoDB" id="5596051at2759"/>
<dbReference type="PANTHER" id="PTHR13295:SF4">
    <property type="entry name" value="GLUTAMATE--CYSTEINE LIGASE REGULATORY SUBUNIT"/>
    <property type="match status" value="1"/>
</dbReference>
<dbReference type="InterPro" id="IPR023210">
    <property type="entry name" value="NADP_OxRdtase_dom"/>
</dbReference>
<evidence type="ECO:0000256" key="3">
    <source>
        <dbReference type="ARBA" id="ARBA00011532"/>
    </source>
</evidence>
<evidence type="ECO:0000256" key="8">
    <source>
        <dbReference type="ARBA" id="ARBA00032926"/>
    </source>
</evidence>
<dbReference type="Gene3D" id="3.20.20.100">
    <property type="entry name" value="NADP-dependent oxidoreductase domain"/>
    <property type="match status" value="1"/>
</dbReference>
<protein>
    <recommendedName>
        <fullName evidence="7">GCS light chain</fullName>
    </recommendedName>
    <alternativeName>
        <fullName evidence="5">Gamma-ECS regulatory subunit</fullName>
    </alternativeName>
    <alternativeName>
        <fullName evidence="8">Gamma-glutamylcysteine synthetase regulatory subunit</fullName>
    </alternativeName>
    <alternativeName>
        <fullName evidence="6">Glutamate--cysteine ligase modifier subunit</fullName>
    </alternativeName>
</protein>
<organism evidence="10 11">
    <name type="scientific">Thamnidium elegans</name>
    <dbReference type="NCBI Taxonomy" id="101142"/>
    <lineage>
        <taxon>Eukaryota</taxon>
        <taxon>Fungi</taxon>
        <taxon>Fungi incertae sedis</taxon>
        <taxon>Mucoromycota</taxon>
        <taxon>Mucoromycotina</taxon>
        <taxon>Mucoromycetes</taxon>
        <taxon>Mucorales</taxon>
        <taxon>Mucorineae</taxon>
        <taxon>Mucoraceae</taxon>
        <taxon>Thamnidium</taxon>
    </lineage>
</organism>
<gene>
    <name evidence="10" type="ORF">INT48_009830</name>
</gene>
<accession>A0A8H7SI91</accession>
<dbReference type="InterPro" id="IPR032963">
    <property type="entry name" value="Gclm"/>
</dbReference>
<reference evidence="10" key="1">
    <citation type="submission" date="2021-01" db="EMBL/GenBank/DDBJ databases">
        <title>Metabolic potential, ecology and presence of endohyphal bacteria is reflected in genomic diversity of Mucoromycotina.</title>
        <authorList>
            <person name="Muszewska A."/>
            <person name="Okrasinska A."/>
            <person name="Steczkiewicz K."/>
            <person name="Drgas O."/>
            <person name="Orlowska M."/>
            <person name="Perlinska-Lenart U."/>
            <person name="Aleksandrzak-Piekarczyk T."/>
            <person name="Szatraj K."/>
            <person name="Zielenkiewicz U."/>
            <person name="Pilsyk S."/>
            <person name="Malc E."/>
            <person name="Mieczkowski P."/>
            <person name="Kruszewska J.S."/>
            <person name="Biernat P."/>
            <person name="Pawlowska J."/>
        </authorList>
    </citation>
    <scope>NUCLEOTIDE SEQUENCE</scope>
    <source>
        <strain evidence="10">WA0000018081</strain>
    </source>
</reference>
<evidence type="ECO:0000259" key="9">
    <source>
        <dbReference type="Pfam" id="PF00248"/>
    </source>
</evidence>
<dbReference type="GO" id="GO:0017109">
    <property type="term" value="C:glutamate-cysteine ligase complex"/>
    <property type="evidence" value="ECO:0007669"/>
    <property type="project" value="TreeGrafter"/>
</dbReference>
<evidence type="ECO:0000256" key="4">
    <source>
        <dbReference type="ARBA" id="ARBA00022684"/>
    </source>
</evidence>
<dbReference type="GO" id="GO:0006750">
    <property type="term" value="P:glutathione biosynthetic process"/>
    <property type="evidence" value="ECO:0007669"/>
    <property type="project" value="UniProtKB-UniPathway"/>
</dbReference>
<comment type="pathway">
    <text evidence="1">Sulfur metabolism; glutathione biosynthesis; glutathione from L-cysteine and L-glutamate: step 1/2.</text>
</comment>
<comment type="subunit">
    <text evidence="3">Heterodimer of a catalytic heavy chain and a regulatory light chain.</text>
</comment>
<dbReference type="AlphaFoldDB" id="A0A8H7SI91"/>
<dbReference type="InterPro" id="IPR036812">
    <property type="entry name" value="NAD(P)_OxRdtase_dom_sf"/>
</dbReference>
<evidence type="ECO:0000256" key="1">
    <source>
        <dbReference type="ARBA" id="ARBA00005006"/>
    </source>
</evidence>